<evidence type="ECO:0000313" key="2">
    <source>
        <dbReference type="Proteomes" id="UP000594638"/>
    </source>
</evidence>
<feature type="non-terminal residue" evidence="1">
    <location>
        <position position="1"/>
    </location>
</feature>
<feature type="non-terminal residue" evidence="1">
    <location>
        <position position="83"/>
    </location>
</feature>
<evidence type="ECO:0000313" key="1">
    <source>
        <dbReference type="EMBL" id="CAA3001272.1"/>
    </source>
</evidence>
<accession>A0A8S0T7U6</accession>
<dbReference type="Proteomes" id="UP000594638">
    <property type="component" value="Unassembled WGS sequence"/>
</dbReference>
<dbReference type="EMBL" id="CACTIH010005748">
    <property type="protein sequence ID" value="CAA3001272.1"/>
    <property type="molecule type" value="Genomic_DNA"/>
</dbReference>
<reference evidence="1 2" key="1">
    <citation type="submission" date="2019-12" db="EMBL/GenBank/DDBJ databases">
        <authorList>
            <person name="Alioto T."/>
            <person name="Alioto T."/>
            <person name="Gomez Garrido J."/>
        </authorList>
    </citation>
    <scope>NUCLEOTIDE SEQUENCE [LARGE SCALE GENOMIC DNA]</scope>
</reference>
<dbReference type="AlphaFoldDB" id="A0A8S0T7U6"/>
<comment type="caution">
    <text evidence="1">The sequence shown here is derived from an EMBL/GenBank/DDBJ whole genome shotgun (WGS) entry which is preliminary data.</text>
</comment>
<protein>
    <submittedName>
        <fullName evidence="1">Uncharacterized protein</fullName>
    </submittedName>
</protein>
<gene>
    <name evidence="1" type="ORF">OLEA9_A107471</name>
</gene>
<keyword evidence="2" id="KW-1185">Reference proteome</keyword>
<organism evidence="1 2">
    <name type="scientific">Olea europaea subsp. europaea</name>
    <dbReference type="NCBI Taxonomy" id="158383"/>
    <lineage>
        <taxon>Eukaryota</taxon>
        <taxon>Viridiplantae</taxon>
        <taxon>Streptophyta</taxon>
        <taxon>Embryophyta</taxon>
        <taxon>Tracheophyta</taxon>
        <taxon>Spermatophyta</taxon>
        <taxon>Magnoliopsida</taxon>
        <taxon>eudicotyledons</taxon>
        <taxon>Gunneridae</taxon>
        <taxon>Pentapetalae</taxon>
        <taxon>asterids</taxon>
        <taxon>lamiids</taxon>
        <taxon>Lamiales</taxon>
        <taxon>Oleaceae</taxon>
        <taxon>Oleeae</taxon>
        <taxon>Olea</taxon>
    </lineage>
</organism>
<proteinExistence type="predicted"/>
<dbReference type="Gramene" id="OE9A107471T1">
    <property type="protein sequence ID" value="OE9A107471C1"/>
    <property type="gene ID" value="OE9A107471"/>
</dbReference>
<name>A0A8S0T7U6_OLEEU</name>
<sequence>WIKDLRFLTGDYGFDAKIDNWESFDGDSLSGFFDTGTVSYDDDYLEISDGSGSSYDEDEDEVSLTEVKENMIPDHFYHPRSLL</sequence>